<dbReference type="RefSeq" id="XP_013016539.1">
    <property type="nucleotide sequence ID" value="XM_013161085.1"/>
</dbReference>
<dbReference type="GO" id="GO:0140013">
    <property type="term" value="P:meiotic nuclear division"/>
    <property type="evidence" value="ECO:0007669"/>
    <property type="project" value="EnsemblFungi"/>
</dbReference>
<dbReference type="GO" id="GO:0005634">
    <property type="term" value="C:nucleus"/>
    <property type="evidence" value="ECO:0007669"/>
    <property type="project" value="EnsemblFungi"/>
</dbReference>
<dbReference type="GO" id="GO:0072687">
    <property type="term" value="C:meiotic spindle"/>
    <property type="evidence" value="ECO:0007669"/>
    <property type="project" value="EnsemblFungi"/>
</dbReference>
<feature type="compositionally biased region" description="Basic and acidic residues" evidence="1">
    <location>
        <begin position="102"/>
        <end position="114"/>
    </location>
</feature>
<feature type="region of interest" description="Disordered" evidence="1">
    <location>
        <begin position="184"/>
        <end position="213"/>
    </location>
</feature>
<dbReference type="OrthoDB" id="10375948at2759"/>
<keyword evidence="3" id="KW-1185">Reference proteome</keyword>
<feature type="region of interest" description="Disordered" evidence="1">
    <location>
        <begin position="1"/>
        <end position="114"/>
    </location>
</feature>
<dbReference type="EMBL" id="KE503206">
    <property type="protein sequence ID" value="EPX75117.1"/>
    <property type="molecule type" value="Genomic_DNA"/>
</dbReference>
<sequence length="328" mass="35626">MFSYGKENAVPVTPVPQKYDGRLKEAKNAPLTSKKPANGTPTGRTAPRTILGGKSTNIRKTHTFGDDVVTPSLIPSAPSLLKPSPMDISMDSPSALQTPSSTKDDSMSHETPDTKENFEQSLFDRNTQQNLIHQHDTSANDVETDDLEYMPPTASLDPLANLGLEDVSIDFRQLGRCWTADLVPPGQTVAETPLSRNGGNSAAENPRAEDDDDKLENIELPLLDLDNGRPLTEKNPNTVSTAAKVGTPKKPAVAILPKTQTLKSRVRKPTLGSFSTTRKPLRRPLVSSSGSHSRFTRTRTEALSTTTASRRRPTTFKIDCSSLDADLL</sequence>
<dbReference type="GO" id="GO:1990520">
    <property type="term" value="C:separase-securin complex"/>
    <property type="evidence" value="ECO:0007669"/>
    <property type="project" value="EnsemblFungi"/>
</dbReference>
<evidence type="ECO:0000313" key="2">
    <source>
        <dbReference type="EMBL" id="EPX75117.1"/>
    </source>
</evidence>
<proteinExistence type="predicted"/>
<dbReference type="GO" id="GO:2000816">
    <property type="term" value="P:negative regulation of mitotic sister chromatid separation"/>
    <property type="evidence" value="ECO:0007669"/>
    <property type="project" value="EnsemblFungi"/>
</dbReference>
<protein>
    <submittedName>
        <fullName evidence="2">Securin</fullName>
    </submittedName>
</protein>
<gene>
    <name evidence="2" type="ORF">SOCG_02593</name>
</gene>
<dbReference type="AlphaFoldDB" id="S9Q520"/>
<feature type="region of interest" description="Disordered" evidence="1">
    <location>
        <begin position="271"/>
        <end position="311"/>
    </location>
</feature>
<dbReference type="VEuPathDB" id="FungiDB:SOCG_02593"/>
<feature type="compositionally biased region" description="Low complexity" evidence="1">
    <location>
        <begin position="83"/>
        <end position="94"/>
    </location>
</feature>
<accession>S9Q520</accession>
<name>S9Q520_SCHOY</name>
<dbReference type="Proteomes" id="UP000016088">
    <property type="component" value="Unassembled WGS sequence"/>
</dbReference>
<evidence type="ECO:0000313" key="3">
    <source>
        <dbReference type="Proteomes" id="UP000016088"/>
    </source>
</evidence>
<dbReference type="GeneID" id="25031569"/>
<feature type="region of interest" description="Disordered" evidence="1">
    <location>
        <begin position="225"/>
        <end position="244"/>
    </location>
</feature>
<organism evidence="2 3">
    <name type="scientific">Schizosaccharomyces octosporus (strain yFS286)</name>
    <name type="common">Fission yeast</name>
    <name type="synonym">Octosporomyces octosporus</name>
    <dbReference type="NCBI Taxonomy" id="483514"/>
    <lineage>
        <taxon>Eukaryota</taxon>
        <taxon>Fungi</taxon>
        <taxon>Dikarya</taxon>
        <taxon>Ascomycota</taxon>
        <taxon>Taphrinomycotina</taxon>
        <taxon>Schizosaccharomycetes</taxon>
        <taxon>Schizosaccharomycetales</taxon>
        <taxon>Schizosaccharomycetaceae</taxon>
        <taxon>Schizosaccharomyces</taxon>
    </lineage>
</organism>
<dbReference type="OMA" id="TSARNDM"/>
<dbReference type="HOGENOM" id="CLU_924889_0_0_1"/>
<evidence type="ECO:0000256" key="1">
    <source>
        <dbReference type="SAM" id="MobiDB-lite"/>
    </source>
</evidence>
<dbReference type="GO" id="GO:0006974">
    <property type="term" value="P:DNA damage response"/>
    <property type="evidence" value="ECO:0007669"/>
    <property type="project" value="EnsemblFungi"/>
</dbReference>
<feature type="compositionally biased region" description="Polar residues" evidence="1">
    <location>
        <begin position="194"/>
        <end position="203"/>
    </location>
</feature>
<reference evidence="2 3" key="1">
    <citation type="journal article" date="2011" name="Science">
        <title>Comparative functional genomics of the fission yeasts.</title>
        <authorList>
            <person name="Rhind N."/>
            <person name="Chen Z."/>
            <person name="Yassour M."/>
            <person name="Thompson D.A."/>
            <person name="Haas B.J."/>
            <person name="Habib N."/>
            <person name="Wapinski I."/>
            <person name="Roy S."/>
            <person name="Lin M.F."/>
            <person name="Heiman D.I."/>
            <person name="Young S.K."/>
            <person name="Furuya K."/>
            <person name="Guo Y."/>
            <person name="Pidoux A."/>
            <person name="Chen H.M."/>
            <person name="Robbertse B."/>
            <person name="Goldberg J.M."/>
            <person name="Aoki K."/>
            <person name="Bayne E.H."/>
            <person name="Berlin A.M."/>
            <person name="Desjardins C.A."/>
            <person name="Dobbs E."/>
            <person name="Dukaj L."/>
            <person name="Fan L."/>
            <person name="FitzGerald M.G."/>
            <person name="French C."/>
            <person name="Gujja S."/>
            <person name="Hansen K."/>
            <person name="Keifenheim D."/>
            <person name="Levin J.Z."/>
            <person name="Mosher R.A."/>
            <person name="Mueller C.A."/>
            <person name="Pfiffner J."/>
            <person name="Priest M."/>
            <person name="Russ C."/>
            <person name="Smialowska A."/>
            <person name="Swoboda P."/>
            <person name="Sykes S.M."/>
            <person name="Vaughn M."/>
            <person name="Vengrova S."/>
            <person name="Yoder R."/>
            <person name="Zeng Q."/>
            <person name="Allshire R."/>
            <person name="Baulcombe D."/>
            <person name="Birren B.W."/>
            <person name="Brown W."/>
            <person name="Ekwall K."/>
            <person name="Kellis M."/>
            <person name="Leatherwood J."/>
            <person name="Levin H."/>
            <person name="Margalit H."/>
            <person name="Martienssen R."/>
            <person name="Nieduszynski C.A."/>
            <person name="Spatafora J.W."/>
            <person name="Friedman N."/>
            <person name="Dalgaard J.Z."/>
            <person name="Baumann P."/>
            <person name="Niki H."/>
            <person name="Regev A."/>
            <person name="Nusbaum C."/>
        </authorList>
    </citation>
    <scope>NUCLEOTIDE SEQUENCE [LARGE SCALE GENOMIC DNA]</scope>
    <source>
        <strain evidence="3">yFS286</strain>
    </source>
</reference>